<protein>
    <recommendedName>
        <fullName evidence="7">Ribosomal protein S2</fullName>
    </recommendedName>
</protein>
<evidence type="ECO:0000256" key="2">
    <source>
        <dbReference type="ARBA" id="ARBA00022980"/>
    </source>
</evidence>
<feature type="compositionally biased region" description="Basic and acidic residues" evidence="4">
    <location>
        <begin position="443"/>
        <end position="467"/>
    </location>
</feature>
<dbReference type="PANTHER" id="PTHR12534:SF0">
    <property type="entry name" value="SMALL RIBOSOMAL SUBUNIT PROTEIN US2M"/>
    <property type="match status" value="1"/>
</dbReference>
<proteinExistence type="inferred from homology"/>
<dbReference type="CDD" id="cd01425">
    <property type="entry name" value="RPS2"/>
    <property type="match status" value="1"/>
</dbReference>
<name>A0AAN7VM27_9PEZI</name>
<dbReference type="GO" id="GO:0003735">
    <property type="term" value="F:structural constituent of ribosome"/>
    <property type="evidence" value="ECO:0007669"/>
    <property type="project" value="InterPro"/>
</dbReference>
<dbReference type="GO" id="GO:0006412">
    <property type="term" value="P:translation"/>
    <property type="evidence" value="ECO:0007669"/>
    <property type="project" value="InterPro"/>
</dbReference>
<evidence type="ECO:0008006" key="7">
    <source>
        <dbReference type="Google" id="ProtNLM"/>
    </source>
</evidence>
<dbReference type="PROSITE" id="PS00962">
    <property type="entry name" value="RIBOSOMAL_S2_1"/>
    <property type="match status" value="1"/>
</dbReference>
<organism evidence="5 6">
    <name type="scientific">Elasticomyces elasticus</name>
    <dbReference type="NCBI Taxonomy" id="574655"/>
    <lineage>
        <taxon>Eukaryota</taxon>
        <taxon>Fungi</taxon>
        <taxon>Dikarya</taxon>
        <taxon>Ascomycota</taxon>
        <taxon>Pezizomycotina</taxon>
        <taxon>Dothideomycetes</taxon>
        <taxon>Dothideomycetidae</taxon>
        <taxon>Mycosphaerellales</taxon>
        <taxon>Teratosphaeriaceae</taxon>
        <taxon>Elasticomyces</taxon>
    </lineage>
</organism>
<reference evidence="5" key="1">
    <citation type="submission" date="2023-08" db="EMBL/GenBank/DDBJ databases">
        <title>Black Yeasts Isolated from many extreme environments.</title>
        <authorList>
            <person name="Coleine C."/>
            <person name="Stajich J.E."/>
            <person name="Selbmann L."/>
        </authorList>
    </citation>
    <scope>NUCLEOTIDE SEQUENCE</scope>
    <source>
        <strain evidence="5">CCFEE 5810</strain>
    </source>
</reference>
<dbReference type="PANTHER" id="PTHR12534">
    <property type="entry name" value="30S RIBOSOMAL PROTEIN S2 PROKARYOTIC AND ORGANELLAR"/>
    <property type="match status" value="1"/>
</dbReference>
<dbReference type="Proteomes" id="UP001310594">
    <property type="component" value="Unassembled WGS sequence"/>
</dbReference>
<feature type="compositionally biased region" description="Basic and acidic residues" evidence="4">
    <location>
        <begin position="399"/>
        <end position="424"/>
    </location>
</feature>
<dbReference type="GO" id="GO:0005763">
    <property type="term" value="C:mitochondrial small ribosomal subunit"/>
    <property type="evidence" value="ECO:0007669"/>
    <property type="project" value="TreeGrafter"/>
</dbReference>
<dbReference type="InterPro" id="IPR001865">
    <property type="entry name" value="Ribosomal_uS2"/>
</dbReference>
<keyword evidence="3" id="KW-0687">Ribonucleoprotein</keyword>
<evidence type="ECO:0000256" key="1">
    <source>
        <dbReference type="ARBA" id="ARBA00006242"/>
    </source>
</evidence>
<dbReference type="AlphaFoldDB" id="A0AAN7VM27"/>
<dbReference type="InterPro" id="IPR018130">
    <property type="entry name" value="Ribosomal_uS2_CS"/>
</dbReference>
<evidence type="ECO:0000256" key="4">
    <source>
        <dbReference type="SAM" id="MobiDB-lite"/>
    </source>
</evidence>
<accession>A0AAN7VM27</accession>
<dbReference type="InterPro" id="IPR023591">
    <property type="entry name" value="Ribosomal_uS2_flav_dom_sf"/>
</dbReference>
<dbReference type="InterPro" id="IPR005706">
    <property type="entry name" value="Ribosomal_uS2_bac/mit/plastid"/>
</dbReference>
<keyword evidence="2" id="KW-0689">Ribosomal protein</keyword>
<evidence type="ECO:0000313" key="5">
    <source>
        <dbReference type="EMBL" id="KAK5690398.1"/>
    </source>
</evidence>
<comment type="similarity">
    <text evidence="1">Belongs to the universal ribosomal protein uS2 family.</text>
</comment>
<dbReference type="HAMAP" id="MF_00291_B">
    <property type="entry name" value="Ribosomal_uS2_B"/>
    <property type="match status" value="1"/>
</dbReference>
<feature type="compositionally biased region" description="Polar residues" evidence="4">
    <location>
        <begin position="425"/>
        <end position="435"/>
    </location>
</feature>
<gene>
    <name evidence="5" type="ORF">LTR97_012266</name>
</gene>
<dbReference type="Gene3D" id="3.40.50.10490">
    <property type="entry name" value="Glucose-6-phosphate isomerase like protein, domain 1"/>
    <property type="match status" value="1"/>
</dbReference>
<comment type="caution">
    <text evidence="5">The sequence shown here is derived from an EMBL/GenBank/DDBJ whole genome shotgun (WGS) entry which is preliminary data.</text>
</comment>
<evidence type="ECO:0000313" key="6">
    <source>
        <dbReference type="Proteomes" id="UP001310594"/>
    </source>
</evidence>
<sequence>MASRLALSKSTPLAHLRPRQRRTYASEIESTYTNPHADQQFIAGALDGSKSHAVQSATTSPAPTTPDPDQVLRDYEFSQHQKAVTSKIGSTLAPHYRPHELLSNPPSPKDITLELLLASQAHIGHSTSLWHPANAKYIFGVLAQTPSDPIHIISLDATAAYLRRAAKIVSGVTERGGLVLFVGSRGGQASTVVRAAGLAGGCHLFTKWIPGTITNGQQILGKCGKKVVDHRDEAVPGFEEQLIKSAAVKPDLVVCLNMLENYVLLHECALNNIPTIGILDTDCNPTWITYPIPANDDSLRSVQVIAGVLGRAGEEGQKKRKVNAARGRLPMRQDHGLEAPGEEGEGVGGLGKEMSALMAAERFGEDEVELEGRDVGGEVEEVDASLLEDGMEAEGVEVPYERDEGVDIRNWDTETGERMGRRSEQVGSAQRSARTGGSLGGGERSHVDPTWDGETGERYDEGGVKRR</sequence>
<feature type="region of interest" description="Disordered" evidence="4">
    <location>
        <begin position="396"/>
        <end position="467"/>
    </location>
</feature>
<evidence type="ECO:0000256" key="3">
    <source>
        <dbReference type="ARBA" id="ARBA00023274"/>
    </source>
</evidence>
<feature type="region of interest" description="Disordered" evidence="4">
    <location>
        <begin position="49"/>
        <end position="68"/>
    </location>
</feature>
<dbReference type="EMBL" id="JAVRQU010000025">
    <property type="protein sequence ID" value="KAK5690398.1"/>
    <property type="molecule type" value="Genomic_DNA"/>
</dbReference>
<dbReference type="Pfam" id="PF00318">
    <property type="entry name" value="Ribosomal_S2"/>
    <property type="match status" value="1"/>
</dbReference>
<dbReference type="SUPFAM" id="SSF52313">
    <property type="entry name" value="Ribosomal protein S2"/>
    <property type="match status" value="1"/>
</dbReference>
<dbReference type="PRINTS" id="PR00395">
    <property type="entry name" value="RIBOSOMALS2"/>
</dbReference>